<evidence type="ECO:0000313" key="4">
    <source>
        <dbReference type="Proteomes" id="UP000262073"/>
    </source>
</evidence>
<sequence length="115" mass="12928">MFEQLNEQMKNAMKPMTDLAALNMNTMQSLAEKQSELYSSLLTDGMSYMEQLSQQKDMMAMAETQKAYMESVQEKMTETAKTSYSIVSEAQQKAGEMVKGMSEDMGTKFTSATQV</sequence>
<organism evidence="3 4">
    <name type="scientific">Salinimonas sediminis</name>
    <dbReference type="NCBI Taxonomy" id="2303538"/>
    <lineage>
        <taxon>Bacteria</taxon>
        <taxon>Pseudomonadati</taxon>
        <taxon>Pseudomonadota</taxon>
        <taxon>Gammaproteobacteria</taxon>
        <taxon>Alteromonadales</taxon>
        <taxon>Alteromonadaceae</taxon>
        <taxon>Alteromonas/Salinimonas group</taxon>
        <taxon>Salinimonas</taxon>
    </lineage>
</organism>
<protein>
    <submittedName>
        <fullName evidence="3">Phasin family protein</fullName>
    </submittedName>
</protein>
<reference evidence="3 4" key="1">
    <citation type="submission" date="2018-08" db="EMBL/GenBank/DDBJ databases">
        <title>Salinimonas sediminis sp. nov., a piezophilic bacterium isolated from a deep-sea sediment sample from the New Britain Trench.</title>
        <authorList>
            <person name="Cao J."/>
        </authorList>
    </citation>
    <scope>NUCLEOTIDE SEQUENCE [LARGE SCALE GENOMIC DNA]</scope>
    <source>
        <strain evidence="3 4">N102</strain>
    </source>
</reference>
<dbReference type="OrthoDB" id="5703736at2"/>
<dbReference type="RefSeq" id="WP_108565728.1">
    <property type="nucleotide sequence ID" value="NZ_CP031769.1"/>
</dbReference>
<dbReference type="KEGG" id="salm:D0Y50_01490"/>
<dbReference type="AlphaFoldDB" id="A0A346NI01"/>
<dbReference type="InterPro" id="IPR018968">
    <property type="entry name" value="Phasin"/>
</dbReference>
<name>A0A346NI01_9ALTE</name>
<dbReference type="Pfam" id="PF09361">
    <property type="entry name" value="Phasin_2"/>
    <property type="match status" value="1"/>
</dbReference>
<gene>
    <name evidence="3" type="ORF">D0Y50_01490</name>
</gene>
<evidence type="ECO:0000259" key="2">
    <source>
        <dbReference type="Pfam" id="PF09361"/>
    </source>
</evidence>
<dbReference type="Proteomes" id="UP000262073">
    <property type="component" value="Chromosome"/>
</dbReference>
<feature type="region of interest" description="Disordered" evidence="1">
    <location>
        <begin position="95"/>
        <end position="115"/>
    </location>
</feature>
<dbReference type="EMBL" id="CP031769">
    <property type="protein sequence ID" value="AXR05158.1"/>
    <property type="molecule type" value="Genomic_DNA"/>
</dbReference>
<feature type="domain" description="Phasin" evidence="2">
    <location>
        <begin position="3"/>
        <end position="99"/>
    </location>
</feature>
<accession>A0A346NI01</accession>
<keyword evidence="4" id="KW-1185">Reference proteome</keyword>
<evidence type="ECO:0000313" key="3">
    <source>
        <dbReference type="EMBL" id="AXR05158.1"/>
    </source>
</evidence>
<evidence type="ECO:0000256" key="1">
    <source>
        <dbReference type="SAM" id="MobiDB-lite"/>
    </source>
</evidence>
<proteinExistence type="predicted"/>